<dbReference type="Pfam" id="PF13336">
    <property type="entry name" value="AcetylCoA_hyd_C"/>
    <property type="match status" value="1"/>
</dbReference>
<dbReference type="RefSeq" id="WP_209843559.1">
    <property type="nucleotide sequence ID" value="NZ_JAGGJP010000038.1"/>
</dbReference>
<dbReference type="Pfam" id="PF02550">
    <property type="entry name" value="AcetylCoA_hydro"/>
    <property type="match status" value="1"/>
</dbReference>
<sequence length="503" mass="54618">MTTRIAHADLRSRIMTAEEAAALIGAGTTVGLSGFTGSGYPKAVPLALAARIEAEHAAGHPFRVRVWTGASTGPELDGALARADGIEFRLPYNSDPIAREKINRGEMDYFDMHLSQVAPMAWQGFLGPLDTAVIEVTGIRADGSLIPSSSVGNNKTWLDRASQVILEVNRWQNPALEGMHDIYYGTRLPPHRVPIPLTRADDRIGEPYLRCDPDRIVAIVETDSPDRNLPFTPPDDTARAIAGHLLEFLRHEVAKGRLPASLLPIQSGVGNIANAVLTGLIDSPFDGMTAYTEVIQDGMLDLLDAGKLRMASATAFSLSPDAAARLNADMARYRDRMILRPQEISNHPELIRRLGCLAMNGMIEADLYGNVNSTHIMGSRIQNGIGGSGDFARNAYVSIFMTPSTAKGGRISSIVPQASHVDHIAQDVQVIVTEQGLADLRGLSPKQRARAIIDNCAHPDYRPMLADYFARARAGSYGQQSPSLLTESLSWHQRFIETGTMRA</sequence>
<evidence type="ECO:0000259" key="3">
    <source>
        <dbReference type="Pfam" id="PF13336"/>
    </source>
</evidence>
<dbReference type="InterPro" id="IPR037171">
    <property type="entry name" value="NagB/RpiA_transferase-like"/>
</dbReference>
<evidence type="ECO:0000256" key="1">
    <source>
        <dbReference type="ARBA" id="ARBA00009632"/>
    </source>
</evidence>
<evidence type="ECO:0000313" key="4">
    <source>
        <dbReference type="EMBL" id="MFC5568380.1"/>
    </source>
</evidence>
<dbReference type="InterPro" id="IPR046433">
    <property type="entry name" value="ActCoA_hydro"/>
</dbReference>
<dbReference type="InterPro" id="IPR038460">
    <property type="entry name" value="AcetylCoA_hyd_C_sf"/>
</dbReference>
<comment type="caution">
    <text evidence="4">The sequence shown here is derived from an EMBL/GenBank/DDBJ whole genome shotgun (WGS) entry which is preliminary data.</text>
</comment>
<feature type="domain" description="Acetyl-CoA hydrolase/transferase N-terminal" evidence="2">
    <location>
        <begin position="13"/>
        <end position="221"/>
    </location>
</feature>
<dbReference type="EMBL" id="JBHSNA010000041">
    <property type="protein sequence ID" value="MFC5568380.1"/>
    <property type="molecule type" value="Genomic_DNA"/>
</dbReference>
<evidence type="ECO:0000313" key="5">
    <source>
        <dbReference type="Proteomes" id="UP001596056"/>
    </source>
</evidence>
<dbReference type="InterPro" id="IPR026888">
    <property type="entry name" value="AcetylCoA_hyd_C"/>
</dbReference>
<dbReference type="InterPro" id="IPR003702">
    <property type="entry name" value="ActCoA_hydro_N"/>
</dbReference>
<dbReference type="PANTHER" id="PTHR43609">
    <property type="entry name" value="ACETYL-COA HYDROLASE"/>
    <property type="match status" value="1"/>
</dbReference>
<dbReference type="Proteomes" id="UP001596056">
    <property type="component" value="Unassembled WGS sequence"/>
</dbReference>
<accession>A0ABW0SHF3</accession>
<dbReference type="Gene3D" id="3.30.750.70">
    <property type="entry name" value="4-hydroxybutyrate coenzyme like domains"/>
    <property type="match status" value="1"/>
</dbReference>
<reference evidence="5" key="1">
    <citation type="journal article" date="2019" name="Int. J. Syst. Evol. Microbiol.">
        <title>The Global Catalogue of Microorganisms (GCM) 10K type strain sequencing project: providing services to taxonomists for standard genome sequencing and annotation.</title>
        <authorList>
            <consortium name="The Broad Institute Genomics Platform"/>
            <consortium name="The Broad Institute Genome Sequencing Center for Infectious Disease"/>
            <person name="Wu L."/>
            <person name="Ma J."/>
        </authorList>
    </citation>
    <scope>NUCLEOTIDE SEQUENCE [LARGE SCALE GENOMIC DNA]</scope>
    <source>
        <strain evidence="5">KACC 11588</strain>
    </source>
</reference>
<comment type="similarity">
    <text evidence="1">Belongs to the acetyl-CoA hydrolase/transferase family.</text>
</comment>
<dbReference type="InterPro" id="IPR017821">
    <property type="entry name" value="Succinate_CoA_transferase"/>
</dbReference>
<name>A0ABW0SHF3_9RHOB</name>
<gene>
    <name evidence="4" type="ORF">ACFPOC_18430</name>
</gene>
<keyword evidence="4" id="KW-0378">Hydrolase</keyword>
<dbReference type="Gene3D" id="3.40.1080.20">
    <property type="entry name" value="Acetyl-CoA hydrolase/transferase C-terminal domain"/>
    <property type="match status" value="1"/>
</dbReference>
<organism evidence="4 5">
    <name type="scientific">Rubellimicrobium aerolatum</name>
    <dbReference type="NCBI Taxonomy" id="490979"/>
    <lineage>
        <taxon>Bacteria</taxon>
        <taxon>Pseudomonadati</taxon>
        <taxon>Pseudomonadota</taxon>
        <taxon>Alphaproteobacteria</taxon>
        <taxon>Rhodobacterales</taxon>
        <taxon>Roseobacteraceae</taxon>
        <taxon>Rubellimicrobium</taxon>
    </lineage>
</organism>
<dbReference type="GO" id="GO:0016787">
    <property type="term" value="F:hydrolase activity"/>
    <property type="evidence" value="ECO:0007669"/>
    <property type="project" value="UniProtKB-KW"/>
</dbReference>
<evidence type="ECO:0000259" key="2">
    <source>
        <dbReference type="Pfam" id="PF02550"/>
    </source>
</evidence>
<proteinExistence type="inferred from homology"/>
<dbReference type="SUPFAM" id="SSF100950">
    <property type="entry name" value="NagB/RpiA/CoA transferase-like"/>
    <property type="match status" value="2"/>
</dbReference>
<protein>
    <submittedName>
        <fullName evidence="4">Acetyl-CoA hydrolase/transferase family protein</fullName>
    </submittedName>
</protein>
<dbReference type="NCBIfam" id="TIGR03458">
    <property type="entry name" value="YgfH_subfam"/>
    <property type="match status" value="1"/>
</dbReference>
<feature type="domain" description="Acetyl-CoA hydrolase/transferase C-terminal" evidence="3">
    <location>
        <begin position="333"/>
        <end position="468"/>
    </location>
</feature>
<keyword evidence="5" id="KW-1185">Reference proteome</keyword>
<dbReference type="Gene3D" id="3.40.1080.10">
    <property type="entry name" value="Glutaconate Coenzyme A-transferase"/>
    <property type="match status" value="1"/>
</dbReference>
<dbReference type="PANTHER" id="PTHR43609:SF1">
    <property type="entry name" value="ACETYL-COA HYDROLASE"/>
    <property type="match status" value="1"/>
</dbReference>